<feature type="compositionally biased region" description="Acidic residues" evidence="1">
    <location>
        <begin position="58"/>
        <end position="71"/>
    </location>
</feature>
<evidence type="ECO:0000256" key="1">
    <source>
        <dbReference type="SAM" id="MobiDB-lite"/>
    </source>
</evidence>
<dbReference type="RefSeq" id="XP_024581180.1">
    <property type="nucleotide sequence ID" value="XM_024730954.1"/>
</dbReference>
<dbReference type="OrthoDB" id="119438at2759"/>
<dbReference type="OMA" id="ENTYYSP"/>
<protein>
    <submittedName>
        <fullName evidence="2">Uncharacterized protein</fullName>
    </submittedName>
</protein>
<proteinExistence type="predicted"/>
<organism evidence="2 3">
    <name type="scientific">Plasmopara halstedii</name>
    <name type="common">Downy mildew of sunflower</name>
    <dbReference type="NCBI Taxonomy" id="4781"/>
    <lineage>
        <taxon>Eukaryota</taxon>
        <taxon>Sar</taxon>
        <taxon>Stramenopiles</taxon>
        <taxon>Oomycota</taxon>
        <taxon>Peronosporomycetes</taxon>
        <taxon>Peronosporales</taxon>
        <taxon>Peronosporaceae</taxon>
        <taxon>Plasmopara</taxon>
    </lineage>
</organism>
<accession>A0A0N7L6P0</accession>
<sequence>MCEVLPLQPAGAFLRQSFNSPLLRFHSDFKMKLHPQDEQEDFLTTIRRGIDELGNDGSDNEDSDDDSDDDGYFYKTSNENTYYSPDSKVPGDSFLFNDASDFSSASTASSSLTRRAYQFSDDESDDTDNLIFRLEM</sequence>
<keyword evidence="3" id="KW-1185">Reference proteome</keyword>
<dbReference type="EMBL" id="CCYD01001336">
    <property type="protein sequence ID" value="CEG44811.1"/>
    <property type="molecule type" value="Genomic_DNA"/>
</dbReference>
<dbReference type="Proteomes" id="UP000054928">
    <property type="component" value="Unassembled WGS sequence"/>
</dbReference>
<feature type="compositionally biased region" description="Polar residues" evidence="1">
    <location>
        <begin position="75"/>
        <end position="84"/>
    </location>
</feature>
<dbReference type="AlphaFoldDB" id="A0A0N7L6P0"/>
<reference evidence="3" key="1">
    <citation type="submission" date="2014-09" db="EMBL/GenBank/DDBJ databases">
        <authorList>
            <person name="Sharma Rahul"/>
            <person name="Thines Marco"/>
        </authorList>
    </citation>
    <scope>NUCLEOTIDE SEQUENCE [LARGE SCALE GENOMIC DNA]</scope>
</reference>
<dbReference type="GeneID" id="36396202"/>
<evidence type="ECO:0000313" key="3">
    <source>
        <dbReference type="Proteomes" id="UP000054928"/>
    </source>
</evidence>
<name>A0A0N7L6P0_PLAHL</name>
<feature type="compositionally biased region" description="Low complexity" evidence="1">
    <location>
        <begin position="103"/>
        <end position="113"/>
    </location>
</feature>
<evidence type="ECO:0000313" key="2">
    <source>
        <dbReference type="EMBL" id="CEG44811.1"/>
    </source>
</evidence>
<feature type="region of interest" description="Disordered" evidence="1">
    <location>
        <begin position="103"/>
        <end position="127"/>
    </location>
</feature>
<feature type="region of interest" description="Disordered" evidence="1">
    <location>
        <begin position="47"/>
        <end position="88"/>
    </location>
</feature>